<sequence>MELTAAWTTPGPAPAGLSPALVEWCRRHRGTPPTSAPDLPTLMAQAFGRMDRSWFLPSAVLHPDAVNRDPAPAGAGPLMAASALPDPDRGCIIAVIDDAIPFAHQHLRLPGALSRVASLWVQDARVDPDGPGRDLPWGIELRGDRIGGWLAGLESGAIAAEDAVYRRAGVVAMDRRTTHSAAFAAGHGAAVALLAAGFAPDDPRARNHPVIGVTLAPGVIADTSATLAQDPLLAAIVFVITRARMLCRQVEAAHGLPVDSVRLPVVLNLSLGLTAGPRDGTGLLERFLDALATHASTGLGPVHAVLPTGNHRMARLRATLRPQGRIGWQLPPDDATQTPLEIWGPVRPTRPDWPMRIGLTPPGGTEARTRFCAPNQSSMLRDGRGRDLGRAFYRVMPHPDGWRECMTLIMAPTCPAAAGDSWAPPGRWGLALVQGDGDHAVSVQRDDVLRGFPREARQSWLSQPAYADMDARGFPVLLDPQTAGPARVQRADTVNAYATGRHGLRVGAVDRCGRGLAYASLIGAAQGGDLLACVDRSQARPGMIVRGRTSGSFAVMSGSSMAAPQATRWLAGHLADGARPDSRAAIIRLAQGATDVPVPVLPTEPRRD</sequence>
<gene>
    <name evidence="1" type="ORF">FHD67_06950</name>
</gene>
<keyword evidence="2" id="KW-1185">Reference proteome</keyword>
<dbReference type="InterPro" id="IPR036852">
    <property type="entry name" value="Peptidase_S8/S53_dom_sf"/>
</dbReference>
<evidence type="ECO:0000313" key="2">
    <source>
        <dbReference type="Proteomes" id="UP000304880"/>
    </source>
</evidence>
<accession>A0A5C4R7R7</accession>
<protein>
    <recommendedName>
        <fullName evidence="3">Peptidase S8/S53 domain-containing protein</fullName>
    </recommendedName>
</protein>
<dbReference type="GO" id="GO:0004252">
    <property type="term" value="F:serine-type endopeptidase activity"/>
    <property type="evidence" value="ECO:0007669"/>
    <property type="project" value="InterPro"/>
</dbReference>
<dbReference type="Proteomes" id="UP000304880">
    <property type="component" value="Unassembled WGS sequence"/>
</dbReference>
<dbReference type="RefSeq" id="WP_139598279.1">
    <property type="nucleotide sequence ID" value="NZ_VDDC01000011.1"/>
</dbReference>
<dbReference type="Gene3D" id="3.40.50.200">
    <property type="entry name" value="Peptidase S8/S53 domain"/>
    <property type="match status" value="2"/>
</dbReference>
<dbReference type="SUPFAM" id="SSF52743">
    <property type="entry name" value="Subtilisin-like"/>
    <property type="match status" value="1"/>
</dbReference>
<dbReference type="GO" id="GO:0006508">
    <property type="term" value="P:proteolysis"/>
    <property type="evidence" value="ECO:0007669"/>
    <property type="project" value="InterPro"/>
</dbReference>
<comment type="caution">
    <text evidence="1">The sequence shown here is derived from an EMBL/GenBank/DDBJ whole genome shotgun (WGS) entry which is preliminary data.</text>
</comment>
<reference evidence="1 2" key="1">
    <citation type="submission" date="2019-06" db="EMBL/GenBank/DDBJ databases">
        <authorList>
            <person name="Li J."/>
        </authorList>
    </citation>
    <scope>NUCLEOTIDE SEQUENCE [LARGE SCALE GENOMIC DNA]</scope>
    <source>
        <strain evidence="1 2">CGMCC 1.8012</strain>
    </source>
</reference>
<organism evidence="1 2">
    <name type="scientific">Paracoccus haeundaensis</name>
    <dbReference type="NCBI Taxonomy" id="225362"/>
    <lineage>
        <taxon>Bacteria</taxon>
        <taxon>Pseudomonadati</taxon>
        <taxon>Pseudomonadota</taxon>
        <taxon>Alphaproteobacteria</taxon>
        <taxon>Rhodobacterales</taxon>
        <taxon>Paracoccaceae</taxon>
        <taxon>Paracoccus</taxon>
    </lineage>
</organism>
<evidence type="ECO:0008006" key="3">
    <source>
        <dbReference type="Google" id="ProtNLM"/>
    </source>
</evidence>
<evidence type="ECO:0000313" key="1">
    <source>
        <dbReference type="EMBL" id="TNH40016.1"/>
    </source>
</evidence>
<proteinExistence type="predicted"/>
<dbReference type="EMBL" id="VDDC01000011">
    <property type="protein sequence ID" value="TNH40016.1"/>
    <property type="molecule type" value="Genomic_DNA"/>
</dbReference>
<dbReference type="AlphaFoldDB" id="A0A5C4R7R7"/>
<name>A0A5C4R7R7_9RHOB</name>
<dbReference type="Gene3D" id="2.60.120.1290">
    <property type="match status" value="1"/>
</dbReference>